<accession>A0A0L0UIG7</accession>
<feature type="region of interest" description="Disordered" evidence="1">
    <location>
        <begin position="1"/>
        <end position="52"/>
    </location>
</feature>
<reference evidence="3" key="1">
    <citation type="submission" date="2014-03" db="EMBL/GenBank/DDBJ databases">
        <title>The Genome Sequence of Puccinia striiformis f. sp. tritici PST-78.</title>
        <authorList>
            <consortium name="The Broad Institute Genome Sequencing Platform"/>
            <person name="Cuomo C."/>
            <person name="Hulbert S."/>
            <person name="Chen X."/>
            <person name="Walker B."/>
            <person name="Young S.K."/>
            <person name="Zeng Q."/>
            <person name="Gargeya S."/>
            <person name="Fitzgerald M."/>
            <person name="Haas B."/>
            <person name="Abouelleil A."/>
            <person name="Alvarado L."/>
            <person name="Arachchi H.M."/>
            <person name="Berlin A.M."/>
            <person name="Chapman S.B."/>
            <person name="Goldberg J."/>
            <person name="Griggs A."/>
            <person name="Gujja S."/>
            <person name="Hansen M."/>
            <person name="Howarth C."/>
            <person name="Imamovic A."/>
            <person name="Larimer J."/>
            <person name="McCowan C."/>
            <person name="Montmayeur A."/>
            <person name="Murphy C."/>
            <person name="Neiman D."/>
            <person name="Pearson M."/>
            <person name="Priest M."/>
            <person name="Roberts A."/>
            <person name="Saif S."/>
            <person name="Shea T."/>
            <person name="Sisk P."/>
            <person name="Sykes S."/>
            <person name="Wortman J."/>
            <person name="Nusbaum C."/>
            <person name="Birren B."/>
        </authorList>
    </citation>
    <scope>NUCLEOTIDE SEQUENCE [LARGE SCALE GENOMIC DNA]</scope>
    <source>
        <strain evidence="3">race PST-78</strain>
    </source>
</reference>
<evidence type="ECO:0000256" key="1">
    <source>
        <dbReference type="SAM" id="MobiDB-lite"/>
    </source>
</evidence>
<gene>
    <name evidence="2" type="ORF">PSTG_19805</name>
</gene>
<sequence length="63" mass="6879">PPIGHNRRRVESSPPPHQKNRQNRTPGPKRLAARGISSSHGTNPIQPPGVLGRMRCFAGDTFS</sequence>
<evidence type="ECO:0000313" key="3">
    <source>
        <dbReference type="Proteomes" id="UP000054564"/>
    </source>
</evidence>
<evidence type="ECO:0000313" key="2">
    <source>
        <dbReference type="EMBL" id="KNE86828.1"/>
    </source>
</evidence>
<proteinExistence type="predicted"/>
<keyword evidence="3" id="KW-1185">Reference proteome</keyword>
<dbReference type="AlphaFoldDB" id="A0A0L0UIG7"/>
<dbReference type="Proteomes" id="UP000054564">
    <property type="component" value="Unassembled WGS sequence"/>
</dbReference>
<protein>
    <submittedName>
        <fullName evidence="2">Uncharacterized protein</fullName>
    </submittedName>
</protein>
<organism evidence="2 3">
    <name type="scientific">Puccinia striiformis f. sp. tritici PST-78</name>
    <dbReference type="NCBI Taxonomy" id="1165861"/>
    <lineage>
        <taxon>Eukaryota</taxon>
        <taxon>Fungi</taxon>
        <taxon>Dikarya</taxon>
        <taxon>Basidiomycota</taxon>
        <taxon>Pucciniomycotina</taxon>
        <taxon>Pucciniomycetes</taxon>
        <taxon>Pucciniales</taxon>
        <taxon>Pucciniaceae</taxon>
        <taxon>Puccinia</taxon>
    </lineage>
</organism>
<name>A0A0L0UIG7_9BASI</name>
<dbReference type="EMBL" id="AJIL01007928">
    <property type="protein sequence ID" value="KNE86828.1"/>
    <property type="molecule type" value="Genomic_DNA"/>
</dbReference>
<feature type="non-terminal residue" evidence="2">
    <location>
        <position position="1"/>
    </location>
</feature>
<comment type="caution">
    <text evidence="2">The sequence shown here is derived from an EMBL/GenBank/DDBJ whole genome shotgun (WGS) entry which is preliminary data.</text>
</comment>